<dbReference type="Gene3D" id="2.60.40.1120">
    <property type="entry name" value="Carboxypeptidase-like, regulatory domain"/>
    <property type="match status" value="1"/>
</dbReference>
<feature type="chain" id="PRO_5046172310" evidence="1">
    <location>
        <begin position="16"/>
        <end position="1576"/>
    </location>
</feature>
<protein>
    <submittedName>
        <fullName evidence="2">Uncharacterized protein</fullName>
    </submittedName>
</protein>
<dbReference type="Gene3D" id="2.60.40.10">
    <property type="entry name" value="Immunoglobulins"/>
    <property type="match status" value="6"/>
</dbReference>
<keyword evidence="1" id="KW-0732">Signal</keyword>
<organism evidence="2 3">
    <name type="scientific">Roseateles amylovorans</name>
    <dbReference type="NCBI Taxonomy" id="2978473"/>
    <lineage>
        <taxon>Bacteria</taxon>
        <taxon>Pseudomonadati</taxon>
        <taxon>Pseudomonadota</taxon>
        <taxon>Betaproteobacteria</taxon>
        <taxon>Burkholderiales</taxon>
        <taxon>Sphaerotilaceae</taxon>
        <taxon>Roseateles</taxon>
    </lineage>
</organism>
<feature type="signal peptide" evidence="1">
    <location>
        <begin position="1"/>
        <end position="15"/>
    </location>
</feature>
<proteinExistence type="predicted"/>
<evidence type="ECO:0000313" key="3">
    <source>
        <dbReference type="Proteomes" id="UP001064933"/>
    </source>
</evidence>
<sequence>MAVFSWIVGVGTAMAATTPSQFLVVDVQLVSKTPVAGSSTGQHDYVYRLQIRNAGADVLGAQGVATSRRSSVVATDAEVSFPAIKARQLAVSGDTFTLRAGQFFDRRLDPKSIRNGRMTYDVPGTDPDDARAGFAPLMLDLGDVVINTWYVTKLNAVLAWQLQPVTDVTAPVISATLPVGNVASARPVISASYADAGGAVNPASAVLSVDGQVVTGAAVTATGIRYVPTADLAQGAHTVGLKVRDTAGNEASATWSFSVLTSGPALTLTTPAEGEVLAADALPTLSGQWTATPAGIDPSSLSVRLDGQPVTAQISGNGFSATVAAALTEGAHTWTVTLKDPSGNVSSRTGSFITRSAPVVTHKTPWDIFLPAGATPTIRATYTDIGAGIDASNVRLLFNGTDVTAQSSVSDSAIVYMVPTALPDASHQLRLTVVDRAGNETIDEWRFGTAQAPVVTVVSPLEKVLPAGSRPTIAADFVDTRQGIDRASIYLSLNDEDVTAKATITDTGIRYTPAQPLPEGPYTVLLQVANRANAATSQTWGFEVQPVTRYEVSIVSPGAQSVTEPVVQVTAQASSNRTKPVSMTVAGRPMELSSEVIESGLRFTLPVDLVDGINTLQVVATFEDGETRSASVQVSYDAPARITITSPADKAMLGRALSSSPIDLTGNVERPVDITGRLSKPVQSVTVNQQQAVLNSNGTEFSFPRFFLREGTNMITVVAVDLKGRTSSAAITVSVDQTAPILSIEAPLNGSVTSAAKVDVRGIVNDAVEGFTGAPEPIVSVWVNGAEPAGVKPAQVADRYFVLADVPLVVGENVVIVTARDQFGNARSQEIRINRIAVGSSRLTPVGGNHQRGPIDTQLPKPLSVVALNAAGEPVANLPVKFDVTRGTGSISLTEAVDTTSNGATPSRNLTVQTDAFGRAQVWFKLGKVAGPGANVVQASHPSLVEPVTFVATSERGAVALVNADLGIHQFGQTGAQPLELMSVVVRDRSDNVLPGVQVVFSVEEGDAYFADTPGAIARDNGRRIVMTTDKNGLTAVRPWIGTQPGLVRVVARAVMREGGNPDVPADLTGEASFQVQAKQAVDGPANFAGYVYTDKGQPLPGVRVSIARTALSSTTDDNGAFELRDVPAGRVDLFIDGRTVNPTNDPSRQQWPSLHFEAYVVKGQDNQLPHPVYLPPLLTSEAKVVGGNQDVILKIPGIEGFQMKVKANSVTFPDGSHVGTLVVSPVTADRLPMAPPAGGATFGIPAWTIQPAGTRFDPPIEVTLPNASAKPAGDNLPIVQWDHDLGQYVPMGRATVSEDGAVMVTDAGSGITKAGWGGLCQYDPDKCATPKCQECQKANPGGNGPCCVFDATAGGPWPPITRGLGFNPKGWGPSGLLEVLLKEVLGVDGRVDVQIKVESSTEGACCEVRQKKREKHTAQLAFGVEGMVDAEILKASPPGRILDTFGVNAFIRLKVGGQGAGTFADDHCPLDYDSTVQYGLTGQVSAAGEVGLRFKPPGTGSGTPTVAVEGFGGIEAAGKILSNTTPNRPIFDIESTLTFYLQLDVILGNGSITVAKRNFELTKRSTADVRPFLPN</sequence>
<dbReference type="InterPro" id="IPR013783">
    <property type="entry name" value="Ig-like_fold"/>
</dbReference>
<dbReference type="SUPFAM" id="SSF49464">
    <property type="entry name" value="Carboxypeptidase regulatory domain-like"/>
    <property type="match status" value="1"/>
</dbReference>
<reference evidence="2" key="1">
    <citation type="submission" date="2022-10" db="EMBL/GenBank/DDBJ databases">
        <title>Characterization and whole genome sequencing of a new Roseateles species, isolated from fresh water.</title>
        <authorList>
            <person name="Guliayeva D.Y."/>
            <person name="Akhremchuk A.E."/>
            <person name="Sikolenko M.A."/>
            <person name="Valentovich L.N."/>
            <person name="Sidarenka A.V."/>
        </authorList>
    </citation>
    <scope>NUCLEOTIDE SEQUENCE</scope>
    <source>
        <strain evidence="2">BIM B-1768</strain>
    </source>
</reference>
<dbReference type="EMBL" id="CP104562">
    <property type="protein sequence ID" value="UXH76185.1"/>
    <property type="molecule type" value="Genomic_DNA"/>
</dbReference>
<dbReference type="InterPro" id="IPR008969">
    <property type="entry name" value="CarboxyPept-like_regulatory"/>
</dbReference>
<dbReference type="Proteomes" id="UP001064933">
    <property type="component" value="Chromosome"/>
</dbReference>
<gene>
    <name evidence="2" type="ORF">N4261_14005</name>
</gene>
<accession>A0ABY6AUD6</accession>
<keyword evidence="3" id="KW-1185">Reference proteome</keyword>
<dbReference type="Pfam" id="PF09136">
    <property type="entry name" value="Glucodextran_B"/>
    <property type="match status" value="1"/>
</dbReference>
<name>A0ABY6AUD6_9BURK</name>
<dbReference type="RefSeq" id="WP_261755917.1">
    <property type="nucleotide sequence ID" value="NZ_CP104562.2"/>
</dbReference>
<evidence type="ECO:0000313" key="2">
    <source>
        <dbReference type="EMBL" id="UXH76185.1"/>
    </source>
</evidence>
<evidence type="ECO:0000256" key="1">
    <source>
        <dbReference type="SAM" id="SignalP"/>
    </source>
</evidence>